<protein>
    <submittedName>
        <fullName evidence="1">Flagellar biosynthesis protein FlgB</fullName>
    </submittedName>
</protein>
<dbReference type="EMBL" id="JAELXS010000005">
    <property type="protein sequence ID" value="MBJ6122073.1"/>
    <property type="molecule type" value="Genomic_DNA"/>
</dbReference>
<comment type="caution">
    <text evidence="1">The sequence shown here is derived from an EMBL/GenBank/DDBJ whole genome shotgun (WGS) entry which is preliminary data.</text>
</comment>
<dbReference type="Proteomes" id="UP000640426">
    <property type="component" value="Unassembled WGS sequence"/>
</dbReference>
<organism evidence="1 2">
    <name type="scientific">Sphingomonas mollis</name>
    <dbReference type="NCBI Taxonomy" id="2795726"/>
    <lineage>
        <taxon>Bacteria</taxon>
        <taxon>Pseudomonadati</taxon>
        <taxon>Pseudomonadota</taxon>
        <taxon>Alphaproteobacteria</taxon>
        <taxon>Sphingomonadales</taxon>
        <taxon>Sphingomonadaceae</taxon>
        <taxon>Sphingomonas</taxon>
    </lineage>
</organism>
<reference evidence="2" key="1">
    <citation type="submission" date="2020-12" db="EMBL/GenBank/DDBJ databases">
        <title>Hymenobacter sp.</title>
        <authorList>
            <person name="Kim M.K."/>
        </authorList>
    </citation>
    <scope>NUCLEOTIDE SEQUENCE [LARGE SCALE GENOMIC DNA]</scope>
    <source>
        <strain evidence="2">BT553</strain>
    </source>
</reference>
<name>A0ABS0XQQ8_9SPHN</name>
<keyword evidence="1" id="KW-0969">Cilium</keyword>
<proteinExistence type="predicted"/>
<evidence type="ECO:0000313" key="1">
    <source>
        <dbReference type="EMBL" id="MBJ6122073.1"/>
    </source>
</evidence>
<gene>
    <name evidence="1" type="ORF">JAO74_09745</name>
</gene>
<evidence type="ECO:0000313" key="2">
    <source>
        <dbReference type="Proteomes" id="UP000640426"/>
    </source>
</evidence>
<dbReference type="RefSeq" id="WP_199037467.1">
    <property type="nucleotide sequence ID" value="NZ_JAELXS010000005.1"/>
</dbReference>
<keyword evidence="2" id="KW-1185">Reference proteome</keyword>
<accession>A0ABS0XQQ8</accession>
<keyword evidence="1" id="KW-0966">Cell projection</keyword>
<keyword evidence="1" id="KW-0282">Flagellum</keyword>
<sequence>MADGVPSILAGITREMKHLAERQRVIAQNIAQSETPGYKAREVEALDFAQLLAQQGAGGGTTRIARPQVQITGAMAALGARPTSGGSIVLDHDVAETKPDGNNVTLEDQLLKMGQVQADFTAMTNLYRKQQSLLKTALGRGGGG</sequence>